<dbReference type="Gene3D" id="3.30.530.20">
    <property type="match status" value="1"/>
</dbReference>
<evidence type="ECO:0000313" key="2">
    <source>
        <dbReference type="Proteomes" id="UP001595965"/>
    </source>
</evidence>
<keyword evidence="2" id="KW-1185">Reference proteome</keyword>
<dbReference type="InterPro" id="IPR023393">
    <property type="entry name" value="START-like_dom_sf"/>
</dbReference>
<gene>
    <name evidence="1" type="ORF">ACFO0K_11075</name>
</gene>
<accession>A0ABV8Y055</accession>
<comment type="caution">
    <text evidence="1">The sequence shown here is derived from an EMBL/GenBank/DDBJ whole genome shotgun (WGS) entry which is preliminary data.</text>
</comment>
<dbReference type="Proteomes" id="UP001595965">
    <property type="component" value="Unassembled WGS sequence"/>
</dbReference>
<sequence>MTSTFTVVTPSMHATEMLFDLSLNIDEHLGSMADSGEQAIDGVTSGQIGLGETVTWRARHFGIWFTMTSQITEHDRPRRFVDEQITGPFRSFRHVPDFSSEVHGSAGAGLVTAGTAQSASTMTDTITVTSPLFGRLAERLILVPYLRRLIRQRNRHLLAVLDAEATAQRQKK</sequence>
<protein>
    <submittedName>
        <fullName evidence="1">SRPBCC family protein</fullName>
    </submittedName>
</protein>
<evidence type="ECO:0000313" key="1">
    <source>
        <dbReference type="EMBL" id="MFC4430222.1"/>
    </source>
</evidence>
<dbReference type="EMBL" id="JBHSEN010000002">
    <property type="protein sequence ID" value="MFC4430222.1"/>
    <property type="molecule type" value="Genomic_DNA"/>
</dbReference>
<dbReference type="RefSeq" id="WP_344226857.1">
    <property type="nucleotide sequence ID" value="NZ_BAAALH010000001.1"/>
</dbReference>
<dbReference type="CDD" id="cd07820">
    <property type="entry name" value="SRPBCC_3"/>
    <property type="match status" value="1"/>
</dbReference>
<reference evidence="2" key="1">
    <citation type="journal article" date="2019" name="Int. J. Syst. Evol. Microbiol.">
        <title>The Global Catalogue of Microorganisms (GCM) 10K type strain sequencing project: providing services to taxonomists for standard genome sequencing and annotation.</title>
        <authorList>
            <consortium name="The Broad Institute Genomics Platform"/>
            <consortium name="The Broad Institute Genome Sequencing Center for Infectious Disease"/>
            <person name="Wu L."/>
            <person name="Ma J."/>
        </authorList>
    </citation>
    <scope>NUCLEOTIDE SEQUENCE [LARGE SCALE GENOMIC DNA]</scope>
    <source>
        <strain evidence="2">CGMCC 1.12125</strain>
    </source>
</reference>
<name>A0ABV8Y055_9MICC</name>
<dbReference type="SUPFAM" id="SSF55961">
    <property type="entry name" value="Bet v1-like"/>
    <property type="match status" value="1"/>
</dbReference>
<organism evidence="1 2">
    <name type="scientific">Citricoccus alkalitolerans</name>
    <dbReference type="NCBI Taxonomy" id="246603"/>
    <lineage>
        <taxon>Bacteria</taxon>
        <taxon>Bacillati</taxon>
        <taxon>Actinomycetota</taxon>
        <taxon>Actinomycetes</taxon>
        <taxon>Micrococcales</taxon>
        <taxon>Micrococcaceae</taxon>
        <taxon>Citricoccus</taxon>
    </lineage>
</organism>
<proteinExistence type="predicted"/>